<dbReference type="RefSeq" id="WP_311946852.1">
    <property type="nucleotide sequence ID" value="NZ_JAVLVU010000001.1"/>
</dbReference>
<comment type="subcellular location">
    <subcellularLocation>
        <location evidence="1 7">Cell outer membrane</location>
        <topology evidence="1 7">Multi-pass membrane protein</topology>
    </subcellularLocation>
</comment>
<dbReference type="Pfam" id="PF07660">
    <property type="entry name" value="STN"/>
    <property type="match status" value="1"/>
</dbReference>
<evidence type="ECO:0000256" key="6">
    <source>
        <dbReference type="ARBA" id="ARBA00023237"/>
    </source>
</evidence>
<dbReference type="EMBL" id="JAVLVU010000001">
    <property type="protein sequence ID" value="MDT3401048.1"/>
    <property type="molecule type" value="Genomic_DNA"/>
</dbReference>
<dbReference type="InterPro" id="IPR012910">
    <property type="entry name" value="Plug_dom"/>
</dbReference>
<dbReference type="Gene3D" id="3.55.50.30">
    <property type="match status" value="1"/>
</dbReference>
<proteinExistence type="inferred from homology"/>
<sequence length="1173" mass="129575">MYKFYTHKLGVLFWRLLAYLSNLNTKLILIAALLLASTAANAQQITIKVKNASLESVFKEIRSQSGYDVFFDRNLLQKAKPVNVDFVSATLEQAMINVLKNQPLTYTIEARTVIIKDKPTQQIKPTLPQSHPAEIMGRVTDTTGSPLNGATIRVAGRDYIVLSKSDGTFRVEADIGESLTVSFVGYDSKTVRITEIIAGKSIMLKMAAASLEAINVVSTGYQSIQKERTTGSFAQPNKEMYSSRVSTDVLSKLNGIASGLVFNSNTVASRNGLDVNIRGRSTIFANDQPLIVVDNFPYNGDINNINPNDVESITVLRDAAAASIWGVRAGNGVIVITTNKGKLNQALKIGFNANLTVFNKPDLYYNPNQLESKSYIELERFLYGKGYYNTSLSNTTTGPVISPAVKLFASNSNDISTQLDNLNSYDVNKQLSEYFYRKAVNQQYAVNLSGGSQKVRYYFSAGFDNNLSSLNENASERITINSQNIFSVLKNLELTAGVNIVQTKRVIDNTLTNIQNRIFPYTQFADSNGKPLAVPYQYNEAFMQTQMSKGFLDWSYVPLNELGATDNTSKLMDVRINAGLKYTLIKGLTAEVKYQYQRSDLDNRLYQGLQTWYVRNYINQFSVVSSNKVSGYNVPKGGILNLSDNNAVANNVRGTLNYTYLDKDHSITALAGYELSQTTADGNTSVLYGYDDNLATYTNINPLTSFNINPVGSSTIASGLGISSTLVRLRSTFANAAYTYQNKYTISGSARVDGSNYFGVATNQKSVPLWSTGSKWDLSKEEFYELKWLPNISLRASYGYNGNLIQSITGITTFRYNSNATNTNLNYAQISNIGNPDLRWEKTGILNVGIDFGTKNNLITGSFEYFIKRGTDILGFKTFPANSGITTLQGNYSDMTGRGFDLSITSRNINRAFSWYTTMLFSHATDIVTRYDVSPTSSDLVGAGGAGVPNVGKPVFGYYGYKWGGLESSTGNPLGYINGALSQDYSAITSSTPISELEYVGPARPTYFGGLNNRFAYKGFSLSVQINFKLGYYFNAPSIFYSSIGSSGNAFIKGNRDYEKRWQKPGDEKITNIPSINYPFSIARDRFYQFSTINIQNASHVRLQDVSLSYDFSKAVFNNLPFNNLQLFVYANNIAILWKANKAGLDPDAIPGIMINGTMPVPRSFAIGLKGNF</sequence>
<dbReference type="InterPro" id="IPR023997">
    <property type="entry name" value="TonB-dep_OMP_SusC/RagA_CS"/>
</dbReference>
<feature type="chain" id="PRO_5046944008" evidence="8">
    <location>
        <begin position="43"/>
        <end position="1173"/>
    </location>
</feature>
<evidence type="ECO:0000256" key="3">
    <source>
        <dbReference type="ARBA" id="ARBA00022452"/>
    </source>
</evidence>
<keyword evidence="12" id="KW-1185">Reference proteome</keyword>
<evidence type="ECO:0000256" key="5">
    <source>
        <dbReference type="ARBA" id="ARBA00023136"/>
    </source>
</evidence>
<evidence type="ECO:0000313" key="12">
    <source>
        <dbReference type="Proteomes" id="UP001258315"/>
    </source>
</evidence>
<gene>
    <name evidence="11" type="ORF">QE417_000120</name>
</gene>
<keyword evidence="8" id="KW-0732">Signal</keyword>
<keyword evidence="6 7" id="KW-0998">Cell outer membrane</keyword>
<keyword evidence="2 7" id="KW-0813">Transport</keyword>
<evidence type="ECO:0000259" key="9">
    <source>
        <dbReference type="Pfam" id="PF07660"/>
    </source>
</evidence>
<comment type="similarity">
    <text evidence="7">Belongs to the TonB-dependent receptor family.</text>
</comment>
<comment type="caution">
    <text evidence="11">The sequence shown here is derived from an EMBL/GenBank/DDBJ whole genome shotgun (WGS) entry which is preliminary data.</text>
</comment>
<dbReference type="InterPro" id="IPR037066">
    <property type="entry name" value="Plug_dom_sf"/>
</dbReference>
<dbReference type="SUPFAM" id="SSF49464">
    <property type="entry name" value="Carboxypeptidase regulatory domain-like"/>
    <property type="match status" value="1"/>
</dbReference>
<feature type="domain" description="TonB-dependent receptor plug" evidence="10">
    <location>
        <begin position="229"/>
        <end position="333"/>
    </location>
</feature>
<dbReference type="Pfam" id="PF13620">
    <property type="entry name" value="CarboxypepD_reg"/>
    <property type="match status" value="1"/>
</dbReference>
<keyword evidence="3 7" id="KW-1134">Transmembrane beta strand</keyword>
<dbReference type="InterPro" id="IPR023996">
    <property type="entry name" value="TonB-dep_OMP_SusC/RagA"/>
</dbReference>
<dbReference type="Gene3D" id="2.60.40.1120">
    <property type="entry name" value="Carboxypeptidase-like, regulatory domain"/>
    <property type="match status" value="1"/>
</dbReference>
<name>A0ABU3GMN2_9SPHI</name>
<dbReference type="NCBIfam" id="TIGR04056">
    <property type="entry name" value="OMP_RagA_SusC"/>
    <property type="match status" value="1"/>
</dbReference>
<dbReference type="InterPro" id="IPR039426">
    <property type="entry name" value="TonB-dep_rcpt-like"/>
</dbReference>
<evidence type="ECO:0000256" key="8">
    <source>
        <dbReference type="SAM" id="SignalP"/>
    </source>
</evidence>
<reference evidence="12" key="1">
    <citation type="submission" date="2023-07" db="EMBL/GenBank/DDBJ databases">
        <title>Functional and genomic diversity of the sorghum phyllosphere microbiome.</title>
        <authorList>
            <person name="Shade A."/>
        </authorList>
    </citation>
    <scope>NUCLEOTIDE SEQUENCE [LARGE SCALE GENOMIC DNA]</scope>
    <source>
        <strain evidence="12">SORGH_AS_0422</strain>
    </source>
</reference>
<dbReference type="InterPro" id="IPR011662">
    <property type="entry name" value="Secretin/TonB_short_N"/>
</dbReference>
<accession>A0ABU3GMN2</accession>
<feature type="signal peptide" evidence="8">
    <location>
        <begin position="1"/>
        <end position="42"/>
    </location>
</feature>
<evidence type="ECO:0000256" key="2">
    <source>
        <dbReference type="ARBA" id="ARBA00022448"/>
    </source>
</evidence>
<evidence type="ECO:0000259" key="10">
    <source>
        <dbReference type="Pfam" id="PF07715"/>
    </source>
</evidence>
<dbReference type="Pfam" id="PF07715">
    <property type="entry name" value="Plug"/>
    <property type="match status" value="1"/>
</dbReference>
<keyword evidence="5 7" id="KW-0472">Membrane</keyword>
<dbReference type="SUPFAM" id="SSF56935">
    <property type="entry name" value="Porins"/>
    <property type="match status" value="1"/>
</dbReference>
<dbReference type="PROSITE" id="PS52016">
    <property type="entry name" value="TONB_DEPENDENT_REC_3"/>
    <property type="match status" value="1"/>
</dbReference>
<dbReference type="Gene3D" id="2.170.130.10">
    <property type="entry name" value="TonB-dependent receptor, plug domain"/>
    <property type="match status" value="1"/>
</dbReference>
<evidence type="ECO:0000313" key="11">
    <source>
        <dbReference type="EMBL" id="MDT3401048.1"/>
    </source>
</evidence>
<feature type="domain" description="Secretin/TonB short N-terminal" evidence="9">
    <location>
        <begin position="67"/>
        <end position="117"/>
    </location>
</feature>
<dbReference type="InterPro" id="IPR036942">
    <property type="entry name" value="Beta-barrel_TonB_sf"/>
</dbReference>
<protein>
    <submittedName>
        <fullName evidence="11">TonB-linked SusC/RagA family outer membrane protein</fullName>
    </submittedName>
</protein>
<evidence type="ECO:0000256" key="4">
    <source>
        <dbReference type="ARBA" id="ARBA00022692"/>
    </source>
</evidence>
<evidence type="ECO:0000256" key="7">
    <source>
        <dbReference type="PROSITE-ProRule" id="PRU01360"/>
    </source>
</evidence>
<evidence type="ECO:0000256" key="1">
    <source>
        <dbReference type="ARBA" id="ARBA00004571"/>
    </source>
</evidence>
<keyword evidence="4 7" id="KW-0812">Transmembrane</keyword>
<dbReference type="Proteomes" id="UP001258315">
    <property type="component" value="Unassembled WGS sequence"/>
</dbReference>
<organism evidence="11 12">
    <name type="scientific">Mucilaginibacter terrae</name>
    <dbReference type="NCBI Taxonomy" id="1955052"/>
    <lineage>
        <taxon>Bacteria</taxon>
        <taxon>Pseudomonadati</taxon>
        <taxon>Bacteroidota</taxon>
        <taxon>Sphingobacteriia</taxon>
        <taxon>Sphingobacteriales</taxon>
        <taxon>Sphingobacteriaceae</taxon>
        <taxon>Mucilaginibacter</taxon>
    </lineage>
</organism>
<dbReference type="Gene3D" id="2.40.170.20">
    <property type="entry name" value="TonB-dependent receptor, beta-barrel domain"/>
    <property type="match status" value="1"/>
</dbReference>
<dbReference type="NCBIfam" id="TIGR04057">
    <property type="entry name" value="SusC_RagA_signa"/>
    <property type="match status" value="1"/>
</dbReference>
<dbReference type="InterPro" id="IPR008969">
    <property type="entry name" value="CarboxyPept-like_regulatory"/>
</dbReference>